<keyword evidence="2" id="KW-1185">Reference proteome</keyword>
<accession>A0A4D6M6H6</accession>
<dbReference type="Proteomes" id="UP000501690">
    <property type="component" value="Linkage Group LG6"/>
</dbReference>
<dbReference type="EMBL" id="CP039350">
    <property type="protein sequence ID" value="QCD96383.1"/>
    <property type="molecule type" value="Genomic_DNA"/>
</dbReference>
<organism evidence="1 2">
    <name type="scientific">Vigna unguiculata</name>
    <name type="common">Cowpea</name>
    <dbReference type="NCBI Taxonomy" id="3917"/>
    <lineage>
        <taxon>Eukaryota</taxon>
        <taxon>Viridiplantae</taxon>
        <taxon>Streptophyta</taxon>
        <taxon>Embryophyta</taxon>
        <taxon>Tracheophyta</taxon>
        <taxon>Spermatophyta</taxon>
        <taxon>Magnoliopsida</taxon>
        <taxon>eudicotyledons</taxon>
        <taxon>Gunneridae</taxon>
        <taxon>Pentapetalae</taxon>
        <taxon>rosids</taxon>
        <taxon>fabids</taxon>
        <taxon>Fabales</taxon>
        <taxon>Fabaceae</taxon>
        <taxon>Papilionoideae</taxon>
        <taxon>50 kb inversion clade</taxon>
        <taxon>NPAAA clade</taxon>
        <taxon>indigoferoid/millettioid clade</taxon>
        <taxon>Phaseoleae</taxon>
        <taxon>Vigna</taxon>
    </lineage>
</organism>
<proteinExistence type="predicted"/>
<gene>
    <name evidence="1" type="ORF">DEO72_LG6g1085</name>
</gene>
<evidence type="ECO:0000313" key="2">
    <source>
        <dbReference type="Proteomes" id="UP000501690"/>
    </source>
</evidence>
<dbReference type="AlphaFoldDB" id="A0A4D6M6H6"/>
<evidence type="ECO:0000313" key="1">
    <source>
        <dbReference type="EMBL" id="QCD96383.1"/>
    </source>
</evidence>
<protein>
    <submittedName>
        <fullName evidence="1">Uncharacterized protein</fullName>
    </submittedName>
</protein>
<sequence length="279" mass="30649">MHARQAVHLSVCNFGFWLLKLPGRDEYLPGGALVFALAVDLRSVQGYWNGRTRVEVLGFRVSTNLRIVRQWKLGATTWIFSWVLVCRLAASSLPPGDDGGSGRMECVVTAVVVDLVGSYWYSAWRSTEYCQAVALVGESYALSGAWRHGVFRQAVAVRQWRWKCSDAWRSPFLFVCGDDRVIRYTGADVDTGGAEDVQMAERWRSDSGAGSALTPGGELVPPGGLEQFCLAACGPSQAKMLLFFAFYSPFLFVCGDDRVIRYTGADVDTGGAEDVQMAE</sequence>
<name>A0A4D6M6H6_VIGUN</name>
<reference evidence="1 2" key="1">
    <citation type="submission" date="2019-04" db="EMBL/GenBank/DDBJ databases">
        <title>An improved genome assembly and genetic linkage map for asparagus bean, Vigna unguiculata ssp. sesquipedialis.</title>
        <authorList>
            <person name="Xia Q."/>
            <person name="Zhang R."/>
            <person name="Dong Y."/>
        </authorList>
    </citation>
    <scope>NUCLEOTIDE SEQUENCE [LARGE SCALE GENOMIC DNA]</scope>
    <source>
        <tissue evidence="1">Leaf</tissue>
    </source>
</reference>